<keyword evidence="7" id="KW-0067">ATP-binding</keyword>
<proteinExistence type="predicted"/>
<dbReference type="EMBL" id="JACHWB010000006">
    <property type="protein sequence ID" value="MBB3020904.1"/>
    <property type="molecule type" value="Genomic_DNA"/>
</dbReference>
<gene>
    <name evidence="9" type="ORF">FHR70_003992</name>
</gene>
<dbReference type="PANTHER" id="PTHR41523">
    <property type="entry name" value="TWO-COMPONENT SYSTEM SENSOR PROTEIN"/>
    <property type="match status" value="1"/>
</dbReference>
<keyword evidence="6 9" id="KW-0418">Kinase</keyword>
<dbReference type="AlphaFoldDB" id="A0A7W4VPF7"/>
<dbReference type="EC" id="2.7.13.3" evidence="2"/>
<dbReference type="Gene3D" id="3.40.50.2300">
    <property type="match status" value="1"/>
</dbReference>
<dbReference type="PANTHER" id="PTHR41523:SF8">
    <property type="entry name" value="ETHYLENE RESPONSE SENSOR PROTEIN"/>
    <property type="match status" value="1"/>
</dbReference>
<dbReference type="InterPro" id="IPR036890">
    <property type="entry name" value="HATPase_C_sf"/>
</dbReference>
<comment type="caution">
    <text evidence="9">The sequence shown here is derived from an EMBL/GenBank/DDBJ whole genome shotgun (WGS) entry which is preliminary data.</text>
</comment>
<evidence type="ECO:0000256" key="7">
    <source>
        <dbReference type="ARBA" id="ARBA00022840"/>
    </source>
</evidence>
<evidence type="ECO:0000313" key="9">
    <source>
        <dbReference type="EMBL" id="MBB3020904.1"/>
    </source>
</evidence>
<reference evidence="9 10" key="1">
    <citation type="submission" date="2020-08" db="EMBL/GenBank/DDBJ databases">
        <title>The Agave Microbiome: Exploring the role of microbial communities in plant adaptations to desert environments.</title>
        <authorList>
            <person name="Partida-Martinez L.P."/>
        </authorList>
    </citation>
    <scope>NUCLEOTIDE SEQUENCE [LARGE SCALE GENOMIC DNA]</scope>
    <source>
        <strain evidence="9 10">AT3.9</strain>
    </source>
</reference>
<dbReference type="Pfam" id="PF07536">
    <property type="entry name" value="HWE_HK"/>
    <property type="match status" value="1"/>
</dbReference>
<comment type="catalytic activity">
    <reaction evidence="1">
        <text>ATP + protein L-histidine = ADP + protein N-phospho-L-histidine.</text>
        <dbReference type="EC" id="2.7.13.3"/>
    </reaction>
</comment>
<evidence type="ECO:0000256" key="4">
    <source>
        <dbReference type="ARBA" id="ARBA00022679"/>
    </source>
</evidence>
<keyword evidence="3" id="KW-0597">Phosphoprotein</keyword>
<dbReference type="GO" id="GO:0004673">
    <property type="term" value="F:protein histidine kinase activity"/>
    <property type="evidence" value="ECO:0007669"/>
    <property type="project" value="UniProtKB-EC"/>
</dbReference>
<dbReference type="InterPro" id="IPR011006">
    <property type="entry name" value="CheY-like_superfamily"/>
</dbReference>
<name>A0A7W4VPF7_9HYPH</name>
<evidence type="ECO:0000256" key="2">
    <source>
        <dbReference type="ARBA" id="ARBA00012438"/>
    </source>
</evidence>
<dbReference type="GO" id="GO:0005524">
    <property type="term" value="F:ATP binding"/>
    <property type="evidence" value="ECO:0007669"/>
    <property type="project" value="UniProtKB-KW"/>
</dbReference>
<keyword evidence="10" id="KW-1185">Reference proteome</keyword>
<feature type="domain" description="Signal transduction histidine kinase HWE region" evidence="8">
    <location>
        <begin position="152"/>
        <end position="234"/>
    </location>
</feature>
<dbReference type="SUPFAM" id="SSF52172">
    <property type="entry name" value="CheY-like"/>
    <property type="match status" value="1"/>
</dbReference>
<keyword evidence="4" id="KW-0808">Transferase</keyword>
<keyword evidence="5" id="KW-0547">Nucleotide-binding</keyword>
<organism evidence="9 10">
    <name type="scientific">Microvirga lupini</name>
    <dbReference type="NCBI Taxonomy" id="420324"/>
    <lineage>
        <taxon>Bacteria</taxon>
        <taxon>Pseudomonadati</taxon>
        <taxon>Pseudomonadota</taxon>
        <taxon>Alphaproteobacteria</taxon>
        <taxon>Hyphomicrobiales</taxon>
        <taxon>Methylobacteriaceae</taxon>
        <taxon>Microvirga</taxon>
    </lineage>
</organism>
<evidence type="ECO:0000259" key="8">
    <source>
        <dbReference type="SMART" id="SM00911"/>
    </source>
</evidence>
<evidence type="ECO:0000256" key="1">
    <source>
        <dbReference type="ARBA" id="ARBA00000085"/>
    </source>
</evidence>
<evidence type="ECO:0000256" key="5">
    <source>
        <dbReference type="ARBA" id="ARBA00022741"/>
    </source>
</evidence>
<dbReference type="Proteomes" id="UP000532010">
    <property type="component" value="Unassembled WGS sequence"/>
</dbReference>
<evidence type="ECO:0000313" key="10">
    <source>
        <dbReference type="Proteomes" id="UP000532010"/>
    </source>
</evidence>
<accession>A0A7W4VPF7</accession>
<evidence type="ECO:0000256" key="6">
    <source>
        <dbReference type="ARBA" id="ARBA00022777"/>
    </source>
</evidence>
<dbReference type="InterPro" id="IPR011102">
    <property type="entry name" value="Sig_transdc_His_kinase_HWE"/>
</dbReference>
<protein>
    <recommendedName>
        <fullName evidence="2">histidine kinase</fullName>
        <ecNumber evidence="2">2.7.13.3</ecNumber>
    </recommendedName>
</protein>
<sequence length="347" mass="38148">MMQADEVSVLILAPHGRDGTVAAAILGELGIKATICPGLEALVAELDGSACAVITEEALLSADRRELAEWIKVQPPWSDFPFILLTQRGGSPVEHLTDLLGNVTVLERPFHPAVLVNAVRSAMRARQRQREVEAHLKERQQAHERQALLIRELHHRVKNTLATVQGLLGATARSTHSVDEFYQSFADRIVSLANTHNLLTEDYWQTAPLVEMLRNELAHYDDGAQRRISLDGPSVELSADLAVPIGMAVHELTTNAAKHGALSVPGGQIAVAWTVQDVEAGRRLAIDWVERGGPRVEPPRRKGFGSTLLHRVLTHQCHATISIAYDPDGLSCHMDIPLVEERLVPEY</sequence>
<dbReference type="Gene3D" id="3.30.565.10">
    <property type="entry name" value="Histidine kinase-like ATPase, C-terminal domain"/>
    <property type="match status" value="1"/>
</dbReference>
<evidence type="ECO:0000256" key="3">
    <source>
        <dbReference type="ARBA" id="ARBA00022553"/>
    </source>
</evidence>
<dbReference type="SMART" id="SM00911">
    <property type="entry name" value="HWE_HK"/>
    <property type="match status" value="1"/>
</dbReference>